<evidence type="ECO:0000256" key="2">
    <source>
        <dbReference type="ARBA" id="ARBA00023043"/>
    </source>
</evidence>
<dbReference type="InterPro" id="IPR036770">
    <property type="entry name" value="Ankyrin_rpt-contain_sf"/>
</dbReference>
<gene>
    <name evidence="4" type="ORF">LTR82_017951</name>
</gene>
<comment type="caution">
    <text evidence="4">The sequence shown here is derived from an EMBL/GenBank/DDBJ whole genome shotgun (WGS) entry which is preliminary data.</text>
</comment>
<evidence type="ECO:0000313" key="4">
    <source>
        <dbReference type="EMBL" id="KAK0302216.1"/>
    </source>
</evidence>
<dbReference type="AlphaFoldDB" id="A0AAN6IZR5"/>
<dbReference type="PANTHER" id="PTHR24198">
    <property type="entry name" value="ANKYRIN REPEAT AND PROTEIN KINASE DOMAIN-CONTAINING PROTEIN"/>
    <property type="match status" value="1"/>
</dbReference>
<protein>
    <submittedName>
        <fullName evidence="4">Uncharacterized protein</fullName>
    </submittedName>
</protein>
<name>A0AAN6IZR5_9PEZI</name>
<keyword evidence="1" id="KW-0677">Repeat</keyword>
<evidence type="ECO:0000256" key="1">
    <source>
        <dbReference type="ARBA" id="ARBA00022737"/>
    </source>
</evidence>
<dbReference type="PROSITE" id="PS50088">
    <property type="entry name" value="ANK_REPEAT"/>
    <property type="match status" value="1"/>
</dbReference>
<dbReference type="Gene3D" id="1.25.40.20">
    <property type="entry name" value="Ankyrin repeat-containing domain"/>
    <property type="match status" value="2"/>
</dbReference>
<dbReference type="InterPro" id="IPR002110">
    <property type="entry name" value="Ankyrin_rpt"/>
</dbReference>
<reference evidence="4" key="1">
    <citation type="submission" date="2021-12" db="EMBL/GenBank/DDBJ databases">
        <title>Black yeast isolated from Biological Soil Crust.</title>
        <authorList>
            <person name="Kurbessoian T."/>
        </authorList>
    </citation>
    <scope>NUCLEOTIDE SEQUENCE</scope>
    <source>
        <strain evidence="4">CCFEE 5208</strain>
    </source>
</reference>
<dbReference type="Proteomes" id="UP001168146">
    <property type="component" value="Unassembled WGS sequence"/>
</dbReference>
<keyword evidence="2 3" id="KW-0040">ANK repeat</keyword>
<dbReference type="PRINTS" id="PR01415">
    <property type="entry name" value="ANKYRIN"/>
</dbReference>
<evidence type="ECO:0000313" key="5">
    <source>
        <dbReference type="Proteomes" id="UP001168146"/>
    </source>
</evidence>
<dbReference type="PANTHER" id="PTHR24198:SF165">
    <property type="entry name" value="ANKYRIN REPEAT-CONTAINING PROTEIN-RELATED"/>
    <property type="match status" value="1"/>
</dbReference>
<dbReference type="EMBL" id="JASUXU010000205">
    <property type="protein sequence ID" value="KAK0302216.1"/>
    <property type="molecule type" value="Genomic_DNA"/>
</dbReference>
<feature type="repeat" description="ANK" evidence="3">
    <location>
        <begin position="283"/>
        <end position="312"/>
    </location>
</feature>
<sequence length="356" mass="39121">MVRASTTYKSPAFVAALLSPLLLGAPLSLISLTHFVRSRAIIMDINICQSVEDLPAMPSAQLRDLWPPPTDWEVHDAEQALRFGDTTRAAASFLELLQRGTPVHKLQDCLHAAVKLQADELVHQMLSAGVPFNMLIIKTAIQQKALPILSLLKRYGWDINQEEAWCIPPWLSFALKTNPDIELLDWFLGNGVDPDKACQIGTTPLSTAAANASLDVIRKVFSSCPSPTSLRGHLLHFAVRRSDAEADAVVLLILNSVQPHINARMWEDCPLAYECFKLTGLGTALHETAKAGSVAVAEILLRHGADISIQDSCGRTAREVAELYDNQPVLDLLRDVEKGHLPVIRVAHDEAAARYR</sequence>
<organism evidence="4 5">
    <name type="scientific">Friedmanniomyces endolithicus</name>
    <dbReference type="NCBI Taxonomy" id="329885"/>
    <lineage>
        <taxon>Eukaryota</taxon>
        <taxon>Fungi</taxon>
        <taxon>Dikarya</taxon>
        <taxon>Ascomycota</taxon>
        <taxon>Pezizomycotina</taxon>
        <taxon>Dothideomycetes</taxon>
        <taxon>Dothideomycetidae</taxon>
        <taxon>Mycosphaerellales</taxon>
        <taxon>Teratosphaeriaceae</taxon>
        <taxon>Friedmanniomyces</taxon>
    </lineage>
</organism>
<dbReference type="PROSITE" id="PS50297">
    <property type="entry name" value="ANK_REP_REGION"/>
    <property type="match status" value="1"/>
</dbReference>
<dbReference type="Pfam" id="PF00023">
    <property type="entry name" value="Ank"/>
    <property type="match status" value="1"/>
</dbReference>
<dbReference type="SUPFAM" id="SSF48403">
    <property type="entry name" value="Ankyrin repeat"/>
    <property type="match status" value="1"/>
</dbReference>
<evidence type="ECO:0000256" key="3">
    <source>
        <dbReference type="PROSITE-ProRule" id="PRU00023"/>
    </source>
</evidence>
<proteinExistence type="predicted"/>
<accession>A0AAN6IZR5</accession>
<dbReference type="SMART" id="SM00248">
    <property type="entry name" value="ANK"/>
    <property type="match status" value="3"/>
</dbReference>